<keyword evidence="1" id="KW-0805">Transcription regulation</keyword>
<dbReference type="AlphaFoldDB" id="A0A8J3RBH6"/>
<dbReference type="SMART" id="SM00342">
    <property type="entry name" value="HTH_ARAC"/>
    <property type="match status" value="1"/>
</dbReference>
<evidence type="ECO:0000256" key="3">
    <source>
        <dbReference type="ARBA" id="ARBA00023163"/>
    </source>
</evidence>
<evidence type="ECO:0000256" key="2">
    <source>
        <dbReference type="ARBA" id="ARBA00023125"/>
    </source>
</evidence>
<evidence type="ECO:0000259" key="4">
    <source>
        <dbReference type="PROSITE" id="PS01124"/>
    </source>
</evidence>
<organism evidence="5 6">
    <name type="scientific">Sphaerimonospora thailandensis</name>
    <dbReference type="NCBI Taxonomy" id="795644"/>
    <lineage>
        <taxon>Bacteria</taxon>
        <taxon>Bacillati</taxon>
        <taxon>Actinomycetota</taxon>
        <taxon>Actinomycetes</taxon>
        <taxon>Streptosporangiales</taxon>
        <taxon>Streptosporangiaceae</taxon>
        <taxon>Sphaerimonospora</taxon>
    </lineage>
</organism>
<dbReference type="PANTHER" id="PTHR46796:SF6">
    <property type="entry name" value="ARAC SUBFAMILY"/>
    <property type="match status" value="1"/>
</dbReference>
<comment type="caution">
    <text evidence="5">The sequence shown here is derived from an EMBL/GenBank/DDBJ whole genome shotgun (WGS) entry which is preliminary data.</text>
</comment>
<dbReference type="PANTHER" id="PTHR46796">
    <property type="entry name" value="HTH-TYPE TRANSCRIPTIONAL ACTIVATOR RHAS-RELATED"/>
    <property type="match status" value="1"/>
</dbReference>
<reference evidence="5" key="1">
    <citation type="submission" date="2021-01" db="EMBL/GenBank/DDBJ databases">
        <title>Whole genome shotgun sequence of Sphaerimonospora thailandensis NBRC 107569.</title>
        <authorList>
            <person name="Komaki H."/>
            <person name="Tamura T."/>
        </authorList>
    </citation>
    <scope>NUCLEOTIDE SEQUENCE</scope>
    <source>
        <strain evidence="5">NBRC 107569</strain>
    </source>
</reference>
<evidence type="ECO:0000256" key="1">
    <source>
        <dbReference type="ARBA" id="ARBA00023015"/>
    </source>
</evidence>
<dbReference type="InterPro" id="IPR018060">
    <property type="entry name" value="HTH_AraC"/>
</dbReference>
<evidence type="ECO:0000313" key="5">
    <source>
        <dbReference type="EMBL" id="GIH71978.1"/>
    </source>
</evidence>
<gene>
    <name evidence="5" type="ORF">Mth01_42310</name>
</gene>
<dbReference type="Pfam" id="PF12833">
    <property type="entry name" value="HTH_18"/>
    <property type="match status" value="1"/>
</dbReference>
<dbReference type="EMBL" id="BOOG01000043">
    <property type="protein sequence ID" value="GIH71978.1"/>
    <property type="molecule type" value="Genomic_DNA"/>
</dbReference>
<dbReference type="RefSeq" id="WP_204017660.1">
    <property type="nucleotide sequence ID" value="NZ_BOOG01000043.1"/>
</dbReference>
<dbReference type="Pfam" id="PF14525">
    <property type="entry name" value="AraC_binding_2"/>
    <property type="match status" value="1"/>
</dbReference>
<keyword evidence="3" id="KW-0804">Transcription</keyword>
<accession>A0A8J3RBH6</accession>
<feature type="domain" description="HTH araC/xylS-type" evidence="4">
    <location>
        <begin position="171"/>
        <end position="272"/>
    </location>
</feature>
<dbReference type="SUPFAM" id="SSF46689">
    <property type="entry name" value="Homeodomain-like"/>
    <property type="match status" value="1"/>
</dbReference>
<dbReference type="Proteomes" id="UP000610966">
    <property type="component" value="Unassembled WGS sequence"/>
</dbReference>
<keyword evidence="6" id="KW-1185">Reference proteome</keyword>
<dbReference type="InterPro" id="IPR009057">
    <property type="entry name" value="Homeodomain-like_sf"/>
</dbReference>
<keyword evidence="2" id="KW-0238">DNA-binding</keyword>
<name>A0A8J3RBH6_9ACTN</name>
<dbReference type="InterPro" id="IPR035418">
    <property type="entry name" value="AraC-bd_2"/>
</dbReference>
<proteinExistence type="predicted"/>
<dbReference type="Gene3D" id="1.10.10.60">
    <property type="entry name" value="Homeodomain-like"/>
    <property type="match status" value="1"/>
</dbReference>
<protein>
    <recommendedName>
        <fullName evidence="4">HTH araC/xylS-type domain-containing protein</fullName>
    </recommendedName>
</protein>
<dbReference type="InterPro" id="IPR050204">
    <property type="entry name" value="AraC_XylS_family_regulators"/>
</dbReference>
<evidence type="ECO:0000313" key="6">
    <source>
        <dbReference type="Proteomes" id="UP000610966"/>
    </source>
</evidence>
<sequence length="274" mass="29224">MPTEQPFRALEVNVQLGELHLAFVRGSRHAIHRTAAVVDDQPADAIAIYAALRGEVVLEQAGRRHVLRPGHLLVCDADQPFARTFARGLEELAVKLPRSNFEAATGLSSVPAPVVLDTRDSSKAIARALVRIVGQAVRPKDAVPADEAAVLDLASALAAGERGPRSLAHRSTAKAFIEEHLTDPGLGAVEVAAAAGISDRTLSRVFAEAGTSVPRYILARRLDLAYSLLAGGDAARLRTVDVAARCGFNSRAYFSQSFERRFGVAAGEVRRAHS</sequence>
<dbReference type="PROSITE" id="PS01124">
    <property type="entry name" value="HTH_ARAC_FAMILY_2"/>
    <property type="match status" value="1"/>
</dbReference>
<dbReference type="GO" id="GO:0003700">
    <property type="term" value="F:DNA-binding transcription factor activity"/>
    <property type="evidence" value="ECO:0007669"/>
    <property type="project" value="InterPro"/>
</dbReference>
<dbReference type="GO" id="GO:0043565">
    <property type="term" value="F:sequence-specific DNA binding"/>
    <property type="evidence" value="ECO:0007669"/>
    <property type="project" value="InterPro"/>
</dbReference>